<keyword evidence="1" id="KW-0479">Metal-binding</keyword>
<dbReference type="GO" id="GO:0005975">
    <property type="term" value="P:carbohydrate metabolic process"/>
    <property type="evidence" value="ECO:0007669"/>
    <property type="project" value="InterPro"/>
</dbReference>
<comment type="caution">
    <text evidence="3">The sequence shown here is derived from an EMBL/GenBank/DDBJ whole genome shotgun (WGS) entry which is preliminary data.</text>
</comment>
<gene>
    <name evidence="3" type="ORF">A3D72_00370</name>
</gene>
<evidence type="ECO:0008006" key="5">
    <source>
        <dbReference type="Google" id="ProtNLM"/>
    </source>
</evidence>
<evidence type="ECO:0000313" key="3">
    <source>
        <dbReference type="EMBL" id="OGL73003.1"/>
    </source>
</evidence>
<proteinExistence type="predicted"/>
<dbReference type="Proteomes" id="UP000176303">
    <property type="component" value="Unassembled WGS sequence"/>
</dbReference>
<dbReference type="InterPro" id="IPR013785">
    <property type="entry name" value="Aldolase_TIM"/>
</dbReference>
<dbReference type="InterPro" id="IPR000056">
    <property type="entry name" value="Ribul_P_3_epim-like"/>
</dbReference>
<organism evidence="3 4">
    <name type="scientific">Candidatus Uhrbacteria bacterium RIFCSPHIGHO2_02_FULL_57_19</name>
    <dbReference type="NCBI Taxonomy" id="1802391"/>
    <lineage>
        <taxon>Bacteria</taxon>
        <taxon>Candidatus Uhriibacteriota</taxon>
    </lineage>
</organism>
<sequence length="162" mass="16956">MRLDVPFEVHLMIENPEEAVGAWVAAGAGRIIVHAEAIGNVGLAVERIRAAEREAGVAINPPTTVEAIADLLPLVTTVLVMGVTPGASGQAFQEVALSKIRELRRGWPDIRIEVDGGVKLGIVRKLAAAGADGIVAASAIFDAPDPIQAIEDLKNDIIINTS</sequence>
<dbReference type="Pfam" id="PF00834">
    <property type="entry name" value="Ribul_P_3_epim"/>
    <property type="match status" value="1"/>
</dbReference>
<keyword evidence="2" id="KW-0413">Isomerase</keyword>
<name>A0A1F7U404_9BACT</name>
<accession>A0A1F7U404</accession>
<reference evidence="3 4" key="1">
    <citation type="journal article" date="2016" name="Nat. Commun.">
        <title>Thousands of microbial genomes shed light on interconnected biogeochemical processes in an aquifer system.</title>
        <authorList>
            <person name="Anantharaman K."/>
            <person name="Brown C.T."/>
            <person name="Hug L.A."/>
            <person name="Sharon I."/>
            <person name="Castelle C.J."/>
            <person name="Probst A.J."/>
            <person name="Thomas B.C."/>
            <person name="Singh A."/>
            <person name="Wilkins M.J."/>
            <person name="Karaoz U."/>
            <person name="Brodie E.L."/>
            <person name="Williams K.H."/>
            <person name="Hubbard S.S."/>
            <person name="Banfield J.F."/>
        </authorList>
    </citation>
    <scope>NUCLEOTIDE SEQUENCE [LARGE SCALE GENOMIC DNA]</scope>
</reference>
<dbReference type="InterPro" id="IPR011060">
    <property type="entry name" value="RibuloseP-bd_barrel"/>
</dbReference>
<dbReference type="GO" id="GO:0046872">
    <property type="term" value="F:metal ion binding"/>
    <property type="evidence" value="ECO:0007669"/>
    <property type="project" value="UniProtKB-KW"/>
</dbReference>
<dbReference type="EMBL" id="MGDZ01000045">
    <property type="protein sequence ID" value="OGL73003.1"/>
    <property type="molecule type" value="Genomic_DNA"/>
</dbReference>
<evidence type="ECO:0000256" key="1">
    <source>
        <dbReference type="ARBA" id="ARBA00022723"/>
    </source>
</evidence>
<evidence type="ECO:0000256" key="2">
    <source>
        <dbReference type="ARBA" id="ARBA00023235"/>
    </source>
</evidence>
<dbReference type="SUPFAM" id="SSF51366">
    <property type="entry name" value="Ribulose-phoshate binding barrel"/>
    <property type="match status" value="1"/>
</dbReference>
<dbReference type="AlphaFoldDB" id="A0A1F7U404"/>
<protein>
    <recommendedName>
        <fullName evidence="5">Ribulose-phosphate 3-epimerase</fullName>
    </recommendedName>
</protein>
<dbReference type="PANTHER" id="PTHR11749">
    <property type="entry name" value="RIBULOSE-5-PHOSPHATE-3-EPIMERASE"/>
    <property type="match status" value="1"/>
</dbReference>
<dbReference type="GO" id="GO:0016857">
    <property type="term" value="F:racemase and epimerase activity, acting on carbohydrates and derivatives"/>
    <property type="evidence" value="ECO:0007669"/>
    <property type="project" value="InterPro"/>
</dbReference>
<dbReference type="Gene3D" id="3.20.20.70">
    <property type="entry name" value="Aldolase class I"/>
    <property type="match status" value="1"/>
</dbReference>
<evidence type="ECO:0000313" key="4">
    <source>
        <dbReference type="Proteomes" id="UP000176303"/>
    </source>
</evidence>
<dbReference type="STRING" id="1802391.A3D72_00370"/>